<accession>V9EWQ3</accession>
<evidence type="ECO:0000313" key="3">
    <source>
        <dbReference type="Proteomes" id="UP000018721"/>
    </source>
</evidence>
<sequence length="289" mass="33969">MSFNSHETRSSFADSFVRWPLRDCSGVHDPLPEKEMASWFARWSRTRSKPVTETLSVTQRSLDQAWTAFVLRWNVETGPRFRQLIEAREETHQRYALGELAERMCTLSWNEDRPCCYVHHLEGCVGCERCRVSRPSDADWAQIVVEYPMTEEESRPPQAPERLREEWSGVPSCRSADRSTAPGNGESPGYSLRSVERCDYWPSHRGPEWPPRYDEGYHRGQQEGLDRHEGTDRDWKLGRRLERLEQRVEQLERENRSLRQEMWAPRRAAADYRLGSSQDDNGVADRRRR</sequence>
<keyword evidence="3" id="KW-1185">Reference proteome</keyword>
<protein>
    <submittedName>
        <fullName evidence="2">Uncharacterized protein</fullName>
    </submittedName>
</protein>
<organism evidence="2 3">
    <name type="scientific">Phytophthora nicotianae P1569</name>
    <dbReference type="NCBI Taxonomy" id="1317065"/>
    <lineage>
        <taxon>Eukaryota</taxon>
        <taxon>Sar</taxon>
        <taxon>Stramenopiles</taxon>
        <taxon>Oomycota</taxon>
        <taxon>Peronosporomycetes</taxon>
        <taxon>Peronosporales</taxon>
        <taxon>Peronosporaceae</taxon>
        <taxon>Phytophthora</taxon>
    </lineage>
</organism>
<feature type="region of interest" description="Disordered" evidence="1">
    <location>
        <begin position="252"/>
        <end position="289"/>
    </location>
</feature>
<dbReference type="Proteomes" id="UP000018721">
    <property type="component" value="Unassembled WGS sequence"/>
</dbReference>
<dbReference type="HOGENOM" id="CLU_066552_0_0_1"/>
<feature type="region of interest" description="Disordered" evidence="1">
    <location>
        <begin position="209"/>
        <end position="237"/>
    </location>
</feature>
<proteinExistence type="predicted"/>
<dbReference type="AlphaFoldDB" id="V9EWQ3"/>
<feature type="region of interest" description="Disordered" evidence="1">
    <location>
        <begin position="149"/>
        <end position="191"/>
    </location>
</feature>
<evidence type="ECO:0000256" key="1">
    <source>
        <dbReference type="SAM" id="MobiDB-lite"/>
    </source>
</evidence>
<dbReference type="EMBL" id="ANIZ01002087">
    <property type="protein sequence ID" value="ETI42487.1"/>
    <property type="molecule type" value="Genomic_DNA"/>
</dbReference>
<evidence type="ECO:0000313" key="2">
    <source>
        <dbReference type="EMBL" id="ETI42487.1"/>
    </source>
</evidence>
<gene>
    <name evidence="2" type="ORF">F443_12371</name>
</gene>
<name>V9EWQ3_PHYNI</name>
<comment type="caution">
    <text evidence="2">The sequence shown here is derived from an EMBL/GenBank/DDBJ whole genome shotgun (WGS) entry which is preliminary data.</text>
</comment>
<reference evidence="2 3" key="1">
    <citation type="submission" date="2013-11" db="EMBL/GenBank/DDBJ databases">
        <title>The Genome Sequence of Phytophthora parasitica P1569.</title>
        <authorList>
            <consortium name="The Broad Institute Genomics Platform"/>
            <person name="Russ C."/>
            <person name="Tyler B."/>
            <person name="Panabieres F."/>
            <person name="Shan W."/>
            <person name="Tripathy S."/>
            <person name="Grunwald N."/>
            <person name="Machado M."/>
            <person name="Johnson C.S."/>
            <person name="Arredondo F."/>
            <person name="Hong C."/>
            <person name="Coffey M."/>
            <person name="Young S.K."/>
            <person name="Zeng Q."/>
            <person name="Gargeya S."/>
            <person name="Fitzgerald M."/>
            <person name="Abouelleil A."/>
            <person name="Alvarado L."/>
            <person name="Chapman S.B."/>
            <person name="Gainer-Dewar J."/>
            <person name="Goldberg J."/>
            <person name="Griggs A."/>
            <person name="Gujja S."/>
            <person name="Hansen M."/>
            <person name="Howarth C."/>
            <person name="Imamovic A."/>
            <person name="Ireland A."/>
            <person name="Larimer J."/>
            <person name="McCowan C."/>
            <person name="Murphy C."/>
            <person name="Pearson M."/>
            <person name="Poon T.W."/>
            <person name="Priest M."/>
            <person name="Roberts A."/>
            <person name="Saif S."/>
            <person name="Shea T."/>
            <person name="Sykes S."/>
            <person name="Wortman J."/>
            <person name="Nusbaum C."/>
            <person name="Birren B."/>
        </authorList>
    </citation>
    <scope>NUCLEOTIDE SEQUENCE [LARGE SCALE GENOMIC DNA]</scope>
    <source>
        <strain evidence="2 3">P1569</strain>
    </source>
</reference>